<feature type="transmembrane region" description="Helical" evidence="1">
    <location>
        <begin position="107"/>
        <end position="128"/>
    </location>
</feature>
<dbReference type="Pfam" id="PF06139">
    <property type="entry name" value="BphX"/>
    <property type="match status" value="1"/>
</dbReference>
<proteinExistence type="predicted"/>
<accession>A0A1S1UFZ4</accession>
<keyword evidence="1" id="KW-1133">Transmembrane helix</keyword>
<dbReference type="Proteomes" id="UP000179840">
    <property type="component" value="Unassembled WGS sequence"/>
</dbReference>
<organism evidence="2 3">
    <name type="scientific">Janthinobacterium lividum</name>
    <dbReference type="NCBI Taxonomy" id="29581"/>
    <lineage>
        <taxon>Bacteria</taxon>
        <taxon>Pseudomonadati</taxon>
        <taxon>Pseudomonadota</taxon>
        <taxon>Betaproteobacteria</taxon>
        <taxon>Burkholderiales</taxon>
        <taxon>Oxalobacteraceae</taxon>
        <taxon>Janthinobacterium</taxon>
    </lineage>
</organism>
<feature type="transmembrane region" description="Helical" evidence="1">
    <location>
        <begin position="53"/>
        <end position="71"/>
    </location>
</feature>
<evidence type="ECO:0008006" key="4">
    <source>
        <dbReference type="Google" id="ProtNLM"/>
    </source>
</evidence>
<dbReference type="AlphaFoldDB" id="A0A1S1UFZ4"/>
<evidence type="ECO:0000313" key="2">
    <source>
        <dbReference type="EMBL" id="OHV98989.1"/>
    </source>
</evidence>
<feature type="transmembrane region" description="Helical" evidence="1">
    <location>
        <begin position="78"/>
        <end position="95"/>
    </location>
</feature>
<dbReference type="EMBL" id="LFKP01000001">
    <property type="protein sequence ID" value="OHV98989.1"/>
    <property type="molecule type" value="Genomic_DNA"/>
</dbReference>
<keyword evidence="1" id="KW-0812">Transmembrane</keyword>
<evidence type="ECO:0000256" key="1">
    <source>
        <dbReference type="SAM" id="Phobius"/>
    </source>
</evidence>
<gene>
    <name evidence="2" type="ORF">AKG95_00425</name>
</gene>
<reference evidence="2 3" key="1">
    <citation type="submission" date="2015-06" db="EMBL/GenBank/DDBJ databases">
        <title>Draft genome sequencing of a biphenyl-degrading bacterium, Janthinobacterium lividum MEG1.</title>
        <authorList>
            <person name="Shimodaira J."/>
            <person name="Hatta T."/>
        </authorList>
    </citation>
    <scope>NUCLEOTIDE SEQUENCE [LARGE SCALE GENOMIC DNA]</scope>
    <source>
        <strain evidence="2 3">MEG1</strain>
    </source>
</reference>
<keyword evidence="1" id="KW-0472">Membrane</keyword>
<name>A0A1S1UFZ4_9BURK</name>
<protein>
    <recommendedName>
        <fullName evidence="4">BphX family protein</fullName>
    </recommendedName>
</protein>
<sequence>MRQARTFLLAVGVFYLLNLVGTLPFRALGLFDMMYPGVEMDVGLPMFKLLQDAWFVVGLQLGAIGVVALWGARDPQRYLALVPLVIATEVVTALWDFYSMAWGRMALGFWLALLVVHAAWIVWGLRVWRAARLER</sequence>
<dbReference type="RefSeq" id="WP_011797816.1">
    <property type="nucleotide sequence ID" value="NZ_LFKP01000001.1"/>
</dbReference>
<dbReference type="InterPro" id="IPR009310">
    <property type="entry name" value="BphX"/>
</dbReference>
<evidence type="ECO:0000313" key="3">
    <source>
        <dbReference type="Proteomes" id="UP000179840"/>
    </source>
</evidence>
<comment type="caution">
    <text evidence="2">The sequence shown here is derived from an EMBL/GenBank/DDBJ whole genome shotgun (WGS) entry which is preliminary data.</text>
</comment>